<dbReference type="PANTHER" id="PTHR12935:SF0">
    <property type="entry name" value="GAMMA-GLUTAMYLCYCLOTRANSFERASE"/>
    <property type="match status" value="1"/>
</dbReference>
<evidence type="ECO:0000313" key="7">
    <source>
        <dbReference type="Proteomes" id="UP001175261"/>
    </source>
</evidence>
<feature type="active site" description="Proton acceptor" evidence="3">
    <location>
        <position position="76"/>
    </location>
</feature>
<keyword evidence="2" id="KW-0456">Lyase</keyword>
<dbReference type="InterPro" id="IPR017939">
    <property type="entry name" value="G-Glutamylcylcotransferase"/>
</dbReference>
<dbReference type="SUPFAM" id="SSF110857">
    <property type="entry name" value="Gamma-glutamyl cyclotransferase-like"/>
    <property type="match status" value="1"/>
</dbReference>
<feature type="binding site" evidence="4">
    <location>
        <begin position="7"/>
        <end position="12"/>
    </location>
    <ligand>
        <name>substrate</name>
    </ligand>
</feature>
<proteinExistence type="predicted"/>
<accession>A0AA39GIY0</accession>
<evidence type="ECO:0000256" key="3">
    <source>
        <dbReference type="PIRSR" id="PIRSR617939-1"/>
    </source>
</evidence>
<sequence>MSTPRLYFAYGSNLHLEQMKRRCPESKYVGTGRLMNYRWQINQRGYANIVKAEGFWVDGLCYDISVNDEARLDISEGVSKGAYAKHQLPVEICRGDPSVYRRPTAWIVDHGGVRSVLQKGMTGEIADLPKGTEPHVLVYVSEDFTEVGKPWDEYVRRINAGIQDALLLGLDSSYVTNCVRPYVPERLDERPPTPESSDAP</sequence>
<dbReference type="EC" id="4.3.2.9" evidence="1"/>
<dbReference type="Gene3D" id="3.10.490.10">
    <property type="entry name" value="Gamma-glutamyl cyclotransferase-like"/>
    <property type="match status" value="1"/>
</dbReference>
<keyword evidence="7" id="KW-1185">Reference proteome</keyword>
<dbReference type="EMBL" id="JAPDFR010000003">
    <property type="protein sequence ID" value="KAK0387881.1"/>
    <property type="molecule type" value="Genomic_DNA"/>
</dbReference>
<protein>
    <recommendedName>
        <fullName evidence="1">gamma-glutamylcyclotransferase</fullName>
        <ecNumber evidence="1">4.3.2.9</ecNumber>
    </recommendedName>
</protein>
<dbReference type="InterPro" id="IPR013024">
    <property type="entry name" value="GGCT-like"/>
</dbReference>
<evidence type="ECO:0000256" key="4">
    <source>
        <dbReference type="PIRSR" id="PIRSR617939-2"/>
    </source>
</evidence>
<evidence type="ECO:0000256" key="1">
    <source>
        <dbReference type="ARBA" id="ARBA00012346"/>
    </source>
</evidence>
<dbReference type="GO" id="GO:0003839">
    <property type="term" value="F:gamma-glutamylcyclotransferase activity"/>
    <property type="evidence" value="ECO:0007669"/>
    <property type="project" value="UniProtKB-EC"/>
</dbReference>
<dbReference type="AlphaFoldDB" id="A0AA39GIY0"/>
<name>A0AA39GIY0_SARSR</name>
<dbReference type="CDD" id="cd06661">
    <property type="entry name" value="GGCT_like"/>
    <property type="match status" value="1"/>
</dbReference>
<gene>
    <name evidence="6" type="ORF">NLU13_4126</name>
</gene>
<dbReference type="Pfam" id="PF06094">
    <property type="entry name" value="GGACT"/>
    <property type="match status" value="1"/>
</dbReference>
<evidence type="ECO:0000259" key="5">
    <source>
        <dbReference type="Pfam" id="PF06094"/>
    </source>
</evidence>
<dbReference type="InterPro" id="IPR009288">
    <property type="entry name" value="AIG2-like_dom"/>
</dbReference>
<evidence type="ECO:0000313" key="6">
    <source>
        <dbReference type="EMBL" id="KAK0387881.1"/>
    </source>
</evidence>
<organism evidence="6 7">
    <name type="scientific">Sarocladium strictum</name>
    <name type="common">Black bundle disease fungus</name>
    <name type="synonym">Acremonium strictum</name>
    <dbReference type="NCBI Taxonomy" id="5046"/>
    <lineage>
        <taxon>Eukaryota</taxon>
        <taxon>Fungi</taxon>
        <taxon>Dikarya</taxon>
        <taxon>Ascomycota</taxon>
        <taxon>Pezizomycotina</taxon>
        <taxon>Sordariomycetes</taxon>
        <taxon>Hypocreomycetidae</taxon>
        <taxon>Hypocreales</taxon>
        <taxon>Sarocladiaceae</taxon>
        <taxon>Sarocladium</taxon>
    </lineage>
</organism>
<dbReference type="PANTHER" id="PTHR12935">
    <property type="entry name" value="GAMMA-GLUTAMYLCYCLOTRANSFERASE"/>
    <property type="match status" value="1"/>
</dbReference>
<evidence type="ECO:0000256" key="2">
    <source>
        <dbReference type="ARBA" id="ARBA00023239"/>
    </source>
</evidence>
<dbReference type="InterPro" id="IPR036568">
    <property type="entry name" value="GGCT-like_sf"/>
</dbReference>
<comment type="caution">
    <text evidence="6">The sequence shown here is derived from an EMBL/GenBank/DDBJ whole genome shotgun (WGS) entry which is preliminary data.</text>
</comment>
<dbReference type="Proteomes" id="UP001175261">
    <property type="component" value="Unassembled WGS sequence"/>
</dbReference>
<reference evidence="6" key="1">
    <citation type="submission" date="2022-10" db="EMBL/GenBank/DDBJ databases">
        <title>Determination and structural analysis of whole genome sequence of Sarocladium strictum F4-1.</title>
        <authorList>
            <person name="Hu L."/>
            <person name="Jiang Y."/>
        </authorList>
    </citation>
    <scope>NUCLEOTIDE SEQUENCE</scope>
    <source>
        <strain evidence="6">F4-1</strain>
    </source>
</reference>
<feature type="domain" description="Gamma-glutamylcyclotransferase AIG2-like" evidence="5">
    <location>
        <begin position="7"/>
        <end position="106"/>
    </location>
</feature>